<dbReference type="OrthoDB" id="10397151at2759"/>
<evidence type="ECO:0000313" key="1">
    <source>
        <dbReference type="EMBL" id="MBA0673323.1"/>
    </source>
</evidence>
<dbReference type="EMBL" id="JABFAB010247187">
    <property type="protein sequence ID" value="MBA0673323.1"/>
    <property type="molecule type" value="Genomic_DNA"/>
</dbReference>
<proteinExistence type="predicted"/>
<name>A0A7J8WEH4_9ROSI</name>
<evidence type="ECO:0000313" key="2">
    <source>
        <dbReference type="Proteomes" id="UP000593573"/>
    </source>
</evidence>
<dbReference type="Proteomes" id="UP000593573">
    <property type="component" value="Unassembled WGS sequence"/>
</dbReference>
<keyword evidence="2" id="KW-1185">Reference proteome</keyword>
<comment type="caution">
    <text evidence="1">The sequence shown here is derived from an EMBL/GenBank/DDBJ whole genome shotgun (WGS) entry which is preliminary data.</text>
</comment>
<accession>A0A7J8WEH4</accession>
<organism evidence="1 2">
    <name type="scientific">Gossypium klotzschianum</name>
    <dbReference type="NCBI Taxonomy" id="34286"/>
    <lineage>
        <taxon>Eukaryota</taxon>
        <taxon>Viridiplantae</taxon>
        <taxon>Streptophyta</taxon>
        <taxon>Embryophyta</taxon>
        <taxon>Tracheophyta</taxon>
        <taxon>Spermatophyta</taxon>
        <taxon>Magnoliopsida</taxon>
        <taxon>eudicotyledons</taxon>
        <taxon>Gunneridae</taxon>
        <taxon>Pentapetalae</taxon>
        <taxon>rosids</taxon>
        <taxon>malvids</taxon>
        <taxon>Malvales</taxon>
        <taxon>Malvaceae</taxon>
        <taxon>Malvoideae</taxon>
        <taxon>Gossypium</taxon>
    </lineage>
</organism>
<sequence length="17" mass="2052">MQLYEYGSIKHKRRATA</sequence>
<dbReference type="AlphaFoldDB" id="A0A7J8WEH4"/>
<protein>
    <submittedName>
        <fullName evidence="1">Uncharacterized protein</fullName>
    </submittedName>
</protein>
<reference evidence="1 2" key="1">
    <citation type="journal article" date="2019" name="Genome Biol. Evol.">
        <title>Insights into the evolution of the New World diploid cottons (Gossypium, subgenus Houzingenia) based on genome sequencing.</title>
        <authorList>
            <person name="Grover C.E."/>
            <person name="Arick M.A. 2nd"/>
            <person name="Thrash A."/>
            <person name="Conover J.L."/>
            <person name="Sanders W.S."/>
            <person name="Peterson D.G."/>
            <person name="Frelichowski J.E."/>
            <person name="Scheffler J.A."/>
            <person name="Scheffler B.E."/>
            <person name="Wendel J.F."/>
        </authorList>
    </citation>
    <scope>NUCLEOTIDE SEQUENCE [LARGE SCALE GENOMIC DNA]</scope>
    <source>
        <strain evidence="1">57</strain>
        <tissue evidence="1">Leaf</tissue>
    </source>
</reference>
<gene>
    <name evidence="1" type="ORF">Goklo_025107</name>
</gene>